<name>A0A2N9DW50_9LACO</name>
<gene>
    <name evidence="2" type="ORF">LFUMFP_270033</name>
</gene>
<proteinExistence type="predicted"/>
<dbReference type="SUPFAM" id="SSF52833">
    <property type="entry name" value="Thioredoxin-like"/>
    <property type="match status" value="1"/>
</dbReference>
<sequence>MAVHAVIYTKPHCPQCKMTTRLMDQLGFPYENTYYGNSEESNSIDVNSDDEQKRSWSERKVERLKEKYEIQQLPLVKIIDDDSEDLLEYWAGFQPSKIQQWHQK</sequence>
<evidence type="ECO:0000313" key="2">
    <source>
        <dbReference type="EMBL" id="SPC38761.1"/>
    </source>
</evidence>
<evidence type="ECO:0000259" key="1">
    <source>
        <dbReference type="Pfam" id="PF13098"/>
    </source>
</evidence>
<dbReference type="AlphaFoldDB" id="A0A2N9DW50"/>
<organism evidence="2 3">
    <name type="scientific">Latilactobacillus fuchuensis</name>
    <dbReference type="NCBI Taxonomy" id="164393"/>
    <lineage>
        <taxon>Bacteria</taxon>
        <taxon>Bacillati</taxon>
        <taxon>Bacillota</taxon>
        <taxon>Bacilli</taxon>
        <taxon>Lactobacillales</taxon>
        <taxon>Lactobacillaceae</taxon>
        <taxon>Latilactobacillus</taxon>
    </lineage>
</organism>
<protein>
    <submittedName>
        <fullName evidence="2">Glutaredoxin</fullName>
    </submittedName>
</protein>
<evidence type="ECO:0000313" key="3">
    <source>
        <dbReference type="Proteomes" id="UP000238739"/>
    </source>
</evidence>
<dbReference type="Gene3D" id="3.40.30.10">
    <property type="entry name" value="Glutaredoxin"/>
    <property type="match status" value="1"/>
</dbReference>
<dbReference type="CDD" id="cd02976">
    <property type="entry name" value="NrdH"/>
    <property type="match status" value="1"/>
</dbReference>
<feature type="domain" description="Thioredoxin-like fold" evidence="1">
    <location>
        <begin position="5"/>
        <end position="97"/>
    </location>
</feature>
<keyword evidence="3" id="KW-1185">Reference proteome</keyword>
<dbReference type="InterPro" id="IPR036249">
    <property type="entry name" value="Thioredoxin-like_sf"/>
</dbReference>
<dbReference type="RefSeq" id="WP_025083205.1">
    <property type="nucleotide sequence ID" value="NZ_CBCPIL010000029.1"/>
</dbReference>
<dbReference type="Pfam" id="PF13098">
    <property type="entry name" value="Thioredoxin_2"/>
    <property type="match status" value="1"/>
</dbReference>
<dbReference type="InterPro" id="IPR012336">
    <property type="entry name" value="Thioredoxin-like_fold"/>
</dbReference>
<dbReference type="EMBL" id="OGVC01000020">
    <property type="protein sequence ID" value="SPC38761.1"/>
    <property type="molecule type" value="Genomic_DNA"/>
</dbReference>
<dbReference type="Proteomes" id="UP000238739">
    <property type="component" value="Unassembled WGS sequence"/>
</dbReference>
<comment type="caution">
    <text evidence="2">The sequence shown here is derived from an EMBL/GenBank/DDBJ whole genome shotgun (WGS) entry which is preliminary data.</text>
</comment>
<accession>A0A2N9DW50</accession>
<reference evidence="2" key="1">
    <citation type="submission" date="2018-01" db="EMBL/GenBank/DDBJ databases">
        <authorList>
            <person name="Chaillou S."/>
        </authorList>
    </citation>
    <scope>NUCLEOTIDE SEQUENCE [LARGE SCALE GENOMIC DNA]</scope>
    <source>
        <strain evidence="2">MFPC41A2801</strain>
    </source>
</reference>